<dbReference type="AlphaFoldDB" id="A0A2G4EVX5"/>
<name>A0A2G4EVX5_9CYAN</name>
<keyword evidence="2" id="KW-1185">Reference proteome</keyword>
<dbReference type="GO" id="GO:0003677">
    <property type="term" value="F:DNA binding"/>
    <property type="evidence" value="ECO:0007669"/>
    <property type="project" value="UniProtKB-KW"/>
</dbReference>
<evidence type="ECO:0000313" key="1">
    <source>
        <dbReference type="EMBL" id="PHX53669.1"/>
    </source>
</evidence>
<dbReference type="EMBL" id="NXIB02000164">
    <property type="protein sequence ID" value="PHX53669.1"/>
    <property type="molecule type" value="Genomic_DNA"/>
</dbReference>
<evidence type="ECO:0000313" key="2">
    <source>
        <dbReference type="Proteomes" id="UP000226442"/>
    </source>
</evidence>
<proteinExistence type="predicted"/>
<comment type="caution">
    <text evidence="1">The sequence shown here is derived from an EMBL/GenBank/DDBJ whole genome shotgun (WGS) entry which is preliminary data.</text>
</comment>
<dbReference type="InterPro" id="IPR036700">
    <property type="entry name" value="BOBF_sf"/>
</dbReference>
<protein>
    <submittedName>
        <fullName evidence="1">DNA-binding protein</fullName>
    </submittedName>
</protein>
<gene>
    <name evidence="1" type="ORF">CP500_020220</name>
</gene>
<accession>A0A2G4EVX5</accession>
<organism evidence="1 2">
    <name type="scientific">Tychonema bourrellyi FEM_GT703</name>
    <dbReference type="NCBI Taxonomy" id="2040638"/>
    <lineage>
        <taxon>Bacteria</taxon>
        <taxon>Bacillati</taxon>
        <taxon>Cyanobacteriota</taxon>
        <taxon>Cyanophyceae</taxon>
        <taxon>Oscillatoriophycideae</taxon>
        <taxon>Oscillatoriales</taxon>
        <taxon>Microcoleaceae</taxon>
        <taxon>Tychonema</taxon>
    </lineage>
</organism>
<dbReference type="OrthoDB" id="495371at2"/>
<reference evidence="1" key="1">
    <citation type="submission" date="2017-10" db="EMBL/GenBank/DDBJ databases">
        <title>Draft genome sequence of the planktic cyanobacteria Tychonema bourrellyi isolated from alpine lentic freshwater.</title>
        <authorList>
            <person name="Tett A."/>
            <person name="Armanini F."/>
            <person name="Asnicar F."/>
            <person name="Boscaini A."/>
            <person name="Pasolli E."/>
            <person name="Zolfo M."/>
            <person name="Donati C."/>
            <person name="Salmaso N."/>
            <person name="Segata N."/>
        </authorList>
    </citation>
    <scope>NUCLEOTIDE SEQUENCE</scope>
    <source>
        <strain evidence="1">FEM_GT703</strain>
    </source>
</reference>
<dbReference type="Proteomes" id="UP000226442">
    <property type="component" value="Unassembled WGS sequence"/>
</dbReference>
<keyword evidence="1" id="KW-0238">DNA-binding</keyword>
<dbReference type="SUPFAM" id="SSF101756">
    <property type="entry name" value="Hypothetical protein YgiW"/>
    <property type="match status" value="1"/>
</dbReference>
<dbReference type="RefSeq" id="WP_096829635.1">
    <property type="nucleotide sequence ID" value="NZ_NXIB02000164.1"/>
</dbReference>
<sequence>MTNAIYQIYIQKFSLGSLLLILASGFLGCGNLPNSQFNLGFNTAKISDVQQKRQVDTEVYLQGKVENRAPFVGNAAYQLQDTTGSIWVLTKQALPQLGDEILVKGKVRYQSIKLKDLAGKDLGEVYIEETEQLKRTPNSDKSK</sequence>